<proteinExistence type="predicted"/>
<keyword evidence="2" id="KW-1185">Reference proteome</keyword>
<organism evidence="1 2">
    <name type="scientific">Suillus placidus</name>
    <dbReference type="NCBI Taxonomy" id="48579"/>
    <lineage>
        <taxon>Eukaryota</taxon>
        <taxon>Fungi</taxon>
        <taxon>Dikarya</taxon>
        <taxon>Basidiomycota</taxon>
        <taxon>Agaricomycotina</taxon>
        <taxon>Agaricomycetes</taxon>
        <taxon>Agaricomycetidae</taxon>
        <taxon>Boletales</taxon>
        <taxon>Suillineae</taxon>
        <taxon>Suillaceae</taxon>
        <taxon>Suillus</taxon>
    </lineage>
</organism>
<reference evidence="1" key="1">
    <citation type="journal article" date="2020" name="New Phytol.">
        <title>Comparative genomics reveals dynamic genome evolution in host specialist ectomycorrhizal fungi.</title>
        <authorList>
            <person name="Lofgren L.A."/>
            <person name="Nguyen N.H."/>
            <person name="Vilgalys R."/>
            <person name="Ruytinx J."/>
            <person name="Liao H.L."/>
            <person name="Branco S."/>
            <person name="Kuo A."/>
            <person name="LaButti K."/>
            <person name="Lipzen A."/>
            <person name="Andreopoulos W."/>
            <person name="Pangilinan J."/>
            <person name="Riley R."/>
            <person name="Hundley H."/>
            <person name="Na H."/>
            <person name="Barry K."/>
            <person name="Grigoriev I.V."/>
            <person name="Stajich J.E."/>
            <person name="Kennedy P.G."/>
        </authorList>
    </citation>
    <scope>NUCLEOTIDE SEQUENCE</scope>
    <source>
        <strain evidence="1">DOB743</strain>
    </source>
</reference>
<name>A0A9P6ZFJ8_9AGAM</name>
<evidence type="ECO:0000313" key="1">
    <source>
        <dbReference type="EMBL" id="KAG1763890.1"/>
    </source>
</evidence>
<sequence length="272" mass="29916">MTINDTNVLLRTLAKFQEQLDEVDEGLPTGLIGGLEQLLRKLEIIPDPSVPFSEVDALTLLGIKTAPLYLLPDVTLDIESLGSSTSDPEGEFALETLKELLGLVKHHVSLVTEAGCRILINIILLRVVSAVSTAGIDVNIVPEFSIAKTTLSGNSISFKFGHVVDLLLTNCRFLLDDPTLASGNQSEIDGPMTSTFFEAKQDNHTCVERLYNKRQTANFFIYSVDENGGDRVACSEQFSLGSNLEGQLLVQGLLTDWVENTKKYDQKFFAYE</sequence>
<dbReference type="Proteomes" id="UP000714275">
    <property type="component" value="Unassembled WGS sequence"/>
</dbReference>
<comment type="caution">
    <text evidence="1">The sequence shown here is derived from an EMBL/GenBank/DDBJ whole genome shotgun (WGS) entry which is preliminary data.</text>
</comment>
<dbReference type="OrthoDB" id="2686353at2759"/>
<dbReference type="AlphaFoldDB" id="A0A9P6ZFJ8"/>
<evidence type="ECO:0000313" key="2">
    <source>
        <dbReference type="Proteomes" id="UP000714275"/>
    </source>
</evidence>
<dbReference type="EMBL" id="JABBWD010000143">
    <property type="protein sequence ID" value="KAG1763890.1"/>
    <property type="molecule type" value="Genomic_DNA"/>
</dbReference>
<gene>
    <name evidence="1" type="ORF">EV702DRAFT_1205343</name>
</gene>
<protein>
    <submittedName>
        <fullName evidence="1">Uncharacterized protein</fullName>
    </submittedName>
</protein>
<accession>A0A9P6ZFJ8</accession>